<dbReference type="HOGENOM" id="CLU_2908365_0_0_1"/>
<sequence length="62" mass="7062">MTSYIVGTFLYQNMIPKPPKTATPTSRHDPQDYVYRSEGTKDFRTSAGYDTARQQISFPGNK</sequence>
<name>K3ZBM2_SETIT</name>
<dbReference type="Proteomes" id="UP000004995">
    <property type="component" value="Unassembled WGS sequence"/>
</dbReference>
<organism evidence="1 2">
    <name type="scientific">Setaria italica</name>
    <name type="common">Foxtail millet</name>
    <name type="synonym">Panicum italicum</name>
    <dbReference type="NCBI Taxonomy" id="4555"/>
    <lineage>
        <taxon>Eukaryota</taxon>
        <taxon>Viridiplantae</taxon>
        <taxon>Streptophyta</taxon>
        <taxon>Embryophyta</taxon>
        <taxon>Tracheophyta</taxon>
        <taxon>Spermatophyta</taxon>
        <taxon>Magnoliopsida</taxon>
        <taxon>Liliopsida</taxon>
        <taxon>Poales</taxon>
        <taxon>Poaceae</taxon>
        <taxon>PACMAD clade</taxon>
        <taxon>Panicoideae</taxon>
        <taxon>Panicodae</taxon>
        <taxon>Paniceae</taxon>
        <taxon>Cenchrinae</taxon>
        <taxon>Setaria</taxon>
    </lineage>
</organism>
<dbReference type="EnsemblPlants" id="KQL14360">
    <property type="protein sequence ID" value="KQL14360"/>
    <property type="gene ID" value="SETIT_023943mg"/>
</dbReference>
<reference evidence="1" key="2">
    <citation type="submission" date="2018-08" db="UniProtKB">
        <authorList>
            <consortium name="EnsemblPlants"/>
        </authorList>
    </citation>
    <scope>IDENTIFICATION</scope>
    <source>
        <strain evidence="1">Yugu1</strain>
    </source>
</reference>
<evidence type="ECO:0000313" key="2">
    <source>
        <dbReference type="Proteomes" id="UP000004995"/>
    </source>
</evidence>
<dbReference type="Gramene" id="KQL14360">
    <property type="protein sequence ID" value="KQL14360"/>
    <property type="gene ID" value="SETIT_023943mg"/>
</dbReference>
<accession>K3ZBM2</accession>
<evidence type="ECO:0000313" key="1">
    <source>
        <dbReference type="EnsemblPlants" id="KQL14360"/>
    </source>
</evidence>
<protein>
    <submittedName>
        <fullName evidence="1">Uncharacterized protein</fullName>
    </submittedName>
</protein>
<dbReference type="AlphaFoldDB" id="K3ZBM2"/>
<keyword evidence="2" id="KW-1185">Reference proteome</keyword>
<dbReference type="EMBL" id="AGNK02001556">
    <property type="status" value="NOT_ANNOTATED_CDS"/>
    <property type="molecule type" value="Genomic_DNA"/>
</dbReference>
<dbReference type="InParanoid" id="K3ZBM2"/>
<reference evidence="2" key="1">
    <citation type="journal article" date="2012" name="Nat. Biotechnol.">
        <title>Reference genome sequence of the model plant Setaria.</title>
        <authorList>
            <person name="Bennetzen J.L."/>
            <person name="Schmutz J."/>
            <person name="Wang H."/>
            <person name="Percifield R."/>
            <person name="Hawkins J."/>
            <person name="Pontaroli A.C."/>
            <person name="Estep M."/>
            <person name="Feng L."/>
            <person name="Vaughn J.N."/>
            <person name="Grimwood J."/>
            <person name="Jenkins J."/>
            <person name="Barry K."/>
            <person name="Lindquist E."/>
            <person name="Hellsten U."/>
            <person name="Deshpande S."/>
            <person name="Wang X."/>
            <person name="Wu X."/>
            <person name="Mitros T."/>
            <person name="Triplett J."/>
            <person name="Yang X."/>
            <person name="Ye C.Y."/>
            <person name="Mauro-Herrera M."/>
            <person name="Wang L."/>
            <person name="Li P."/>
            <person name="Sharma M."/>
            <person name="Sharma R."/>
            <person name="Ronald P.C."/>
            <person name="Panaud O."/>
            <person name="Kellogg E.A."/>
            <person name="Brutnell T.P."/>
            <person name="Doust A.N."/>
            <person name="Tuskan G.A."/>
            <person name="Rokhsar D."/>
            <person name="Devos K.M."/>
        </authorList>
    </citation>
    <scope>NUCLEOTIDE SEQUENCE [LARGE SCALE GENOMIC DNA]</scope>
    <source>
        <strain evidence="2">cv. Yugu1</strain>
    </source>
</reference>
<proteinExistence type="predicted"/>